<name>A0A2R4BP44_THAAR</name>
<evidence type="ECO:0000313" key="1">
    <source>
        <dbReference type="EMBL" id="AVR89050.1"/>
    </source>
</evidence>
<dbReference type="KEGG" id="tak:Tharo_2147"/>
<dbReference type="EMBL" id="CP028339">
    <property type="protein sequence ID" value="AVR89050.1"/>
    <property type="molecule type" value="Genomic_DNA"/>
</dbReference>
<dbReference type="AlphaFoldDB" id="A0A2R4BP44"/>
<evidence type="ECO:0000313" key="2">
    <source>
        <dbReference type="Proteomes" id="UP000241885"/>
    </source>
</evidence>
<protein>
    <submittedName>
        <fullName evidence="1">Uncharacterized protein</fullName>
    </submittedName>
</protein>
<proteinExistence type="predicted"/>
<dbReference type="RefSeq" id="WP_107221210.1">
    <property type="nucleotide sequence ID" value="NZ_CP028339.1"/>
</dbReference>
<dbReference type="OrthoDB" id="9181160at2"/>
<dbReference type="Proteomes" id="UP000241885">
    <property type="component" value="Chromosome"/>
</dbReference>
<reference evidence="1 2" key="1">
    <citation type="submission" date="2018-03" db="EMBL/GenBank/DDBJ databases">
        <title>Complete genome sequence of Thauera aromatica, a model organism for studying aromatic compound degradation under denitrifying conditions.</title>
        <authorList>
            <person name="Lo H.-Y."/>
            <person name="Goris T."/>
            <person name="Boll M."/>
            <person name="Mueller J.A."/>
        </authorList>
    </citation>
    <scope>NUCLEOTIDE SEQUENCE [LARGE SCALE GENOMIC DNA]</scope>
    <source>
        <strain evidence="1 2">K172</strain>
    </source>
</reference>
<gene>
    <name evidence="1" type="ORF">Tharo_2147</name>
</gene>
<accession>A0A2R4BP44</accession>
<organism evidence="1 2">
    <name type="scientific">Thauera aromatica K172</name>
    <dbReference type="NCBI Taxonomy" id="44139"/>
    <lineage>
        <taxon>Bacteria</taxon>
        <taxon>Pseudomonadati</taxon>
        <taxon>Pseudomonadota</taxon>
        <taxon>Betaproteobacteria</taxon>
        <taxon>Rhodocyclales</taxon>
        <taxon>Zoogloeaceae</taxon>
        <taxon>Thauera</taxon>
    </lineage>
</organism>
<sequence>MKARDNLPLRDQIVAFLKARNEATLKQITASTTERDFPSRVTGELNKMRTDALVECEKKKGKNELWYWLAAPANAVMQDAQPAVAKNTGSSALDPLSPSEGAAVQPKPAPVAVASTSTAPAAVLLGVLADIRAAIGDSGQIMLGGLAEHIRAIHDLGEAHRRACILWERSMMDAVGEDGVGDVVTAIGKLKDDLRDAHLELAVIRELLAERIGGEIDPSDMSESEIARAAAQVIDRHDDELVEQAKTIIDLHGQLDTIAAALPDARYMDPPDGGSVTLAEQVARMRADLANAAALNTKLEHLLGVERTANEALREQIDHITHGGEPEIDGTLIDGYAVVVPKRPMRRFTGHDSAVAAAMAAARNGSGRGDVFALVPVGRAVRGAEWKGAGR</sequence>
<keyword evidence="2" id="KW-1185">Reference proteome</keyword>